<proteinExistence type="predicted"/>
<comment type="caution">
    <text evidence="1">The sequence shown here is derived from an EMBL/GenBank/DDBJ whole genome shotgun (WGS) entry which is preliminary data.</text>
</comment>
<sequence>MRSLPFNCVLEAIKSQGFKSLGHFLVELFTLGSSRDSKSKSLSQSVSSFLNGRTGDYDVIALVNILYESRFSFPKKMRTSITPNEDKHRPDETRMARYKLEKWAISVVEGVLDKEAERLVSPESSLRLSGKMTWDFATGFSFHDAAETARKIGPTCVHATNNSSSNTHPSPGISNLGGRTKSRRDPLIIVMATLMMLLNARNLCFTAFQKLIGVWLFANSASRGIYDVLGRIGLSVSNYTVHKVLRQLSESAQNSIRLSAILRNFLFAYDNLNRQRRVYDGELGETDTMDSGTAAAFVVIEDCDSQVAFDARILHAARARRERDQLSVEVLKKRVDWTGLRDVMAVHVAFFLTQHVSRLSTLQKDLNSRLRTRLAKHRMRDGRRTQIYPLASSEHDEGSTRGNRDVIDDVMLKQLGLEKEELDAILTIVTGDQSTIEKIRNLKKLLDSCPHGYDRYGWALPLIQLWHMGWADLERILATHWGLTNGSESDISTFSFINELLRRKVKNVRRPDYYPAQALVFDNLRMEVIDCWQYVDEHYRTDNLEQHFEDHPEACTLDYVLAHAEEIVKTYLTTRSAEHASKTPNTAGLFPNGQPWVSPFEGDTAPVLPIGDDVLANTILCMRDSMLHYEFHSAIADGDIGRAMNVMAVWAFTFCGSGKSKYTNELLELTCNFEYEYSDELKRAVLNNWLCNLTGQTGRWFPMDLMMEHNINLLKRMSGQRDIPFTATFFKEVISLNIRYFLEVKESLRMAVGLGYQGGKHAKKKKQVAMKHLRRTMQEHQLHRFRRQRTYGFKAQDDFAEGLDRFTSTTRISDFVKRTLADDGDLNGDDDNEENEPLEPGEERHWSNMQVPLPNIWQDGELVSTDVNDDGDGDSDEESDGIELVM</sequence>
<name>A0ACB8TLU1_9APHY</name>
<reference evidence="1" key="1">
    <citation type="journal article" date="2021" name="Environ. Microbiol.">
        <title>Gene family expansions and transcriptome signatures uncover fungal adaptations to wood decay.</title>
        <authorList>
            <person name="Hage H."/>
            <person name="Miyauchi S."/>
            <person name="Viragh M."/>
            <person name="Drula E."/>
            <person name="Min B."/>
            <person name="Chaduli D."/>
            <person name="Navarro D."/>
            <person name="Favel A."/>
            <person name="Norest M."/>
            <person name="Lesage-Meessen L."/>
            <person name="Balint B."/>
            <person name="Merenyi Z."/>
            <person name="de Eugenio L."/>
            <person name="Morin E."/>
            <person name="Martinez A.T."/>
            <person name="Baldrian P."/>
            <person name="Stursova M."/>
            <person name="Martinez M.J."/>
            <person name="Novotny C."/>
            <person name="Magnuson J.K."/>
            <person name="Spatafora J.W."/>
            <person name="Maurice S."/>
            <person name="Pangilinan J."/>
            <person name="Andreopoulos W."/>
            <person name="LaButti K."/>
            <person name="Hundley H."/>
            <person name="Na H."/>
            <person name="Kuo A."/>
            <person name="Barry K."/>
            <person name="Lipzen A."/>
            <person name="Henrissat B."/>
            <person name="Riley R."/>
            <person name="Ahrendt S."/>
            <person name="Nagy L.G."/>
            <person name="Grigoriev I.V."/>
            <person name="Martin F."/>
            <person name="Rosso M.N."/>
        </authorList>
    </citation>
    <scope>NUCLEOTIDE SEQUENCE</scope>
    <source>
        <strain evidence="1">CBS 384.51</strain>
    </source>
</reference>
<dbReference type="EMBL" id="MU275035">
    <property type="protein sequence ID" value="KAI0082975.1"/>
    <property type="molecule type" value="Genomic_DNA"/>
</dbReference>
<accession>A0ACB8TLU1</accession>
<evidence type="ECO:0000313" key="1">
    <source>
        <dbReference type="EMBL" id="KAI0082975.1"/>
    </source>
</evidence>
<keyword evidence="2" id="KW-1185">Reference proteome</keyword>
<gene>
    <name evidence="1" type="ORF">BDY19DRAFT_901160</name>
</gene>
<protein>
    <submittedName>
        <fullName evidence="1">Uncharacterized protein</fullName>
    </submittedName>
</protein>
<evidence type="ECO:0000313" key="2">
    <source>
        <dbReference type="Proteomes" id="UP001055072"/>
    </source>
</evidence>
<organism evidence="1 2">
    <name type="scientific">Irpex rosettiformis</name>
    <dbReference type="NCBI Taxonomy" id="378272"/>
    <lineage>
        <taxon>Eukaryota</taxon>
        <taxon>Fungi</taxon>
        <taxon>Dikarya</taxon>
        <taxon>Basidiomycota</taxon>
        <taxon>Agaricomycotina</taxon>
        <taxon>Agaricomycetes</taxon>
        <taxon>Polyporales</taxon>
        <taxon>Irpicaceae</taxon>
        <taxon>Irpex</taxon>
    </lineage>
</organism>
<dbReference type="Proteomes" id="UP001055072">
    <property type="component" value="Unassembled WGS sequence"/>
</dbReference>